<evidence type="ECO:0000256" key="2">
    <source>
        <dbReference type="SAM" id="SignalP"/>
    </source>
</evidence>
<sequence length="105" mass="11841">MRKAIGWWALLAYALERGSMCSMHYSMLRSLSALLRRRQQAKATNVHDPNCWKLQTPQRPNARHAKRGSDTQGRIDIPLHQSKKLVAQPSPAQAYLGSTSFPIVS</sequence>
<proteinExistence type="predicted"/>
<evidence type="ECO:0000256" key="1">
    <source>
        <dbReference type="SAM" id="MobiDB-lite"/>
    </source>
</evidence>
<name>A0A8E2E850_9PEZI</name>
<organism evidence="3 4">
    <name type="scientific">Lepidopterella palustris CBS 459.81</name>
    <dbReference type="NCBI Taxonomy" id="1314670"/>
    <lineage>
        <taxon>Eukaryota</taxon>
        <taxon>Fungi</taxon>
        <taxon>Dikarya</taxon>
        <taxon>Ascomycota</taxon>
        <taxon>Pezizomycotina</taxon>
        <taxon>Dothideomycetes</taxon>
        <taxon>Pleosporomycetidae</taxon>
        <taxon>Mytilinidiales</taxon>
        <taxon>Argynnaceae</taxon>
        <taxon>Lepidopterella</taxon>
    </lineage>
</organism>
<gene>
    <name evidence="3" type="ORF">K432DRAFT_74748</name>
</gene>
<evidence type="ECO:0000313" key="3">
    <source>
        <dbReference type="EMBL" id="OCK79201.1"/>
    </source>
</evidence>
<keyword evidence="2" id="KW-0732">Signal</keyword>
<feature type="chain" id="PRO_5034469209" description="Secreted protein" evidence="2">
    <location>
        <begin position="22"/>
        <end position="105"/>
    </location>
</feature>
<accession>A0A8E2E850</accession>
<reference evidence="3 4" key="1">
    <citation type="journal article" date="2016" name="Nat. Commun.">
        <title>Ectomycorrhizal ecology is imprinted in the genome of the dominant symbiotic fungus Cenococcum geophilum.</title>
        <authorList>
            <consortium name="DOE Joint Genome Institute"/>
            <person name="Peter M."/>
            <person name="Kohler A."/>
            <person name="Ohm R.A."/>
            <person name="Kuo A."/>
            <person name="Krutzmann J."/>
            <person name="Morin E."/>
            <person name="Arend M."/>
            <person name="Barry K.W."/>
            <person name="Binder M."/>
            <person name="Choi C."/>
            <person name="Clum A."/>
            <person name="Copeland A."/>
            <person name="Grisel N."/>
            <person name="Haridas S."/>
            <person name="Kipfer T."/>
            <person name="LaButti K."/>
            <person name="Lindquist E."/>
            <person name="Lipzen A."/>
            <person name="Maire R."/>
            <person name="Meier B."/>
            <person name="Mihaltcheva S."/>
            <person name="Molinier V."/>
            <person name="Murat C."/>
            <person name="Poggeler S."/>
            <person name="Quandt C.A."/>
            <person name="Sperisen C."/>
            <person name="Tritt A."/>
            <person name="Tisserant E."/>
            <person name="Crous P.W."/>
            <person name="Henrissat B."/>
            <person name="Nehls U."/>
            <person name="Egli S."/>
            <person name="Spatafora J.W."/>
            <person name="Grigoriev I.V."/>
            <person name="Martin F.M."/>
        </authorList>
    </citation>
    <scope>NUCLEOTIDE SEQUENCE [LARGE SCALE GENOMIC DNA]</scope>
    <source>
        <strain evidence="3 4">CBS 459.81</strain>
    </source>
</reference>
<keyword evidence="4" id="KW-1185">Reference proteome</keyword>
<dbReference type="AlphaFoldDB" id="A0A8E2E850"/>
<dbReference type="EMBL" id="KV745017">
    <property type="protein sequence ID" value="OCK79201.1"/>
    <property type="molecule type" value="Genomic_DNA"/>
</dbReference>
<evidence type="ECO:0008006" key="5">
    <source>
        <dbReference type="Google" id="ProtNLM"/>
    </source>
</evidence>
<dbReference type="Proteomes" id="UP000250266">
    <property type="component" value="Unassembled WGS sequence"/>
</dbReference>
<evidence type="ECO:0000313" key="4">
    <source>
        <dbReference type="Proteomes" id="UP000250266"/>
    </source>
</evidence>
<protein>
    <recommendedName>
        <fullName evidence="5">Secreted protein</fullName>
    </recommendedName>
</protein>
<feature type="region of interest" description="Disordered" evidence="1">
    <location>
        <begin position="45"/>
        <end position="83"/>
    </location>
</feature>
<feature type="signal peptide" evidence="2">
    <location>
        <begin position="1"/>
        <end position="21"/>
    </location>
</feature>